<dbReference type="PANTHER" id="PTHR31687">
    <property type="match status" value="1"/>
</dbReference>
<protein>
    <recommendedName>
        <fullName evidence="4">Zn(2)-C6 fungal-type domain-containing protein</fullName>
    </recommendedName>
</protein>
<proteinExistence type="predicted"/>
<organism evidence="5 6">
    <name type="scientific">Purpureocillium lilacinum</name>
    <name type="common">Paecilomyces lilacinus</name>
    <dbReference type="NCBI Taxonomy" id="33203"/>
    <lineage>
        <taxon>Eukaryota</taxon>
        <taxon>Fungi</taxon>
        <taxon>Dikarya</taxon>
        <taxon>Ascomycota</taxon>
        <taxon>Pezizomycotina</taxon>
        <taxon>Sordariomycetes</taxon>
        <taxon>Hypocreomycetidae</taxon>
        <taxon>Hypocreales</taxon>
        <taxon>Ophiocordycipitaceae</taxon>
        <taxon>Purpureocillium</taxon>
    </lineage>
</organism>
<dbReference type="Pfam" id="PF00172">
    <property type="entry name" value="Zn_clus"/>
    <property type="match status" value="1"/>
</dbReference>
<dbReference type="CDD" id="cd12148">
    <property type="entry name" value="fungal_TF_MHR"/>
    <property type="match status" value="1"/>
</dbReference>
<evidence type="ECO:0000256" key="3">
    <source>
        <dbReference type="SAM" id="MobiDB-lite"/>
    </source>
</evidence>
<dbReference type="InterPro" id="IPR007219">
    <property type="entry name" value="XnlR_reg_dom"/>
</dbReference>
<dbReference type="Gene3D" id="4.10.240.10">
    <property type="entry name" value="Zn(2)-C6 fungal-type DNA-binding domain"/>
    <property type="match status" value="1"/>
</dbReference>
<feature type="compositionally biased region" description="Polar residues" evidence="3">
    <location>
        <begin position="130"/>
        <end position="139"/>
    </location>
</feature>
<feature type="domain" description="Zn(2)-C6 fungal-type" evidence="4">
    <location>
        <begin position="28"/>
        <end position="60"/>
    </location>
</feature>
<feature type="region of interest" description="Disordered" evidence="3">
    <location>
        <begin position="1"/>
        <end position="27"/>
    </location>
</feature>
<sequence>MPVDKLAESDPSSLSTQPSPKGRRQTHSCAECRRRRVRCEGQTTPCRQCIYYEVPHLCHYPTRKRRHAPTLKAYADLSAAYESSRRILNALFPSSSMDELSSMSRKGLLELLNGEEVPPLEAIAPRSRPTAHSTHSSDPISPLSPGPDCDFEWDEMTDSELVGPRVEDDVNGLSLALDTSHTSFQGASSIPTMIRTIFRCSTSAQNMLQEEKLKRHLRPSNATSNIYNLAQAPTLPNASEEGAFIDAYFNHVHAIAPMVDEADFRRARVQGVRDSQYIGPWFALMNMVLALGYVAYTGGNQTGHLLYYRRASKHLDFSCLGTGHLYTVQALSLLGGHYLHYLNRPNTAHVVMGAALRMAVAIGLHRSSHQYASGSEQGSESHKRTETRIRTWWSLFCLDVWAGTTLGRPDVPSLDNGTITTSSPILASPLDYNGISLRASEQFCKIAAHIQHRMAVVPLLAPPEITDLDSKVLNWQNSLHPLLRDADHCPEVLRSARALLRCRLCTLRLALYRPHLVNAALNRGPDCPSSETTAVKDLIRTCRNIAVDTIDTIAADWFPNQISAWHSVWHMFQAALVLLLALITEPENTEAQLWDQTLQRATDLLHQMERWCPGASRSGEVVRFLYSARGPSSLPAEVLSSICLSDNAFDDLLNMDMLGAETGWIDFDKLGSPTGPEIQVLGREPQILGSEIDNALCSLLSWKKREGERLKLFPLSGADRLGAAWLSCPPRLRTSNDDEVPVCTQAAPTKPFTMDSQVKYLLSLRAIRDRTKIVGAIAGSGKLNHFDLQEDKLDDVVDFVVSVIKRDYGPDRYAEIPPHGRWQHFEVGNVPRIDSLLAVWKNEGCEAIEVARRLIDLFFVSVLLDAGAGDQWQYTEPHTGQVYERSEGIAVASLHMFTALAFTATQDGATPMADGKGLERLETTMLAEGFQVSEENPMLGVDARAALLRSLGQSLLAQPTVFGSSGRPGHLVDYLLKSASELHELDVLSLWDILQSLLIPIWPKDRTSINGTPIGDAWPLAVLQSEADTDPNAARPIPEVIQPFHKLTQWLTYSLMVPFQRVLGAQWRNAESLTALAEYRNGGLFVDLGALSLKKETLSRGLEASGGELPLFDAGDDAIVEWRAMTLVLIDNIYSRIQSRMGDGVGLTMAQLLEAGTWKSGREMAARLRPKTKSSPILIKSDGTLF</sequence>
<evidence type="ECO:0000313" key="5">
    <source>
        <dbReference type="EMBL" id="PWI64193.1"/>
    </source>
</evidence>
<dbReference type="AlphaFoldDB" id="A0A2U3DPL5"/>
<dbReference type="GO" id="GO:0003677">
    <property type="term" value="F:DNA binding"/>
    <property type="evidence" value="ECO:0007669"/>
    <property type="project" value="InterPro"/>
</dbReference>
<dbReference type="InterPro" id="IPR036864">
    <property type="entry name" value="Zn2-C6_fun-type_DNA-bd_sf"/>
</dbReference>
<evidence type="ECO:0000259" key="4">
    <source>
        <dbReference type="PROSITE" id="PS50048"/>
    </source>
</evidence>
<evidence type="ECO:0000313" key="6">
    <source>
        <dbReference type="Proteomes" id="UP000245956"/>
    </source>
</evidence>
<dbReference type="Pfam" id="PF04082">
    <property type="entry name" value="Fungal_trans"/>
    <property type="match status" value="1"/>
</dbReference>
<dbReference type="InterPro" id="IPR012469">
    <property type="entry name" value="DUF1688"/>
</dbReference>
<reference evidence="5 6" key="1">
    <citation type="journal article" date="2016" name="Front. Microbiol.">
        <title>Genome and transcriptome sequences reveal the specific parasitism of the nematophagous Purpureocillium lilacinum 36-1.</title>
        <authorList>
            <person name="Xie J."/>
            <person name="Li S."/>
            <person name="Mo C."/>
            <person name="Xiao X."/>
            <person name="Peng D."/>
            <person name="Wang G."/>
            <person name="Xiao Y."/>
        </authorList>
    </citation>
    <scope>NUCLEOTIDE SEQUENCE [LARGE SCALE GENOMIC DNA]</scope>
    <source>
        <strain evidence="5 6">36-1</strain>
    </source>
</reference>
<dbReference type="Pfam" id="PF07958">
    <property type="entry name" value="DUF1688"/>
    <property type="match status" value="1"/>
</dbReference>
<feature type="compositionally biased region" description="Polar residues" evidence="3">
    <location>
        <begin position="10"/>
        <end position="19"/>
    </location>
</feature>
<dbReference type="SMART" id="SM00066">
    <property type="entry name" value="GAL4"/>
    <property type="match status" value="1"/>
</dbReference>
<dbReference type="EMBL" id="LCWV01000082">
    <property type="protein sequence ID" value="PWI64193.1"/>
    <property type="molecule type" value="Genomic_DNA"/>
</dbReference>
<dbReference type="PROSITE" id="PS50048">
    <property type="entry name" value="ZN2_CY6_FUNGAL_2"/>
    <property type="match status" value="1"/>
</dbReference>
<dbReference type="SUPFAM" id="SSF57701">
    <property type="entry name" value="Zn2/Cys6 DNA-binding domain"/>
    <property type="match status" value="1"/>
</dbReference>
<dbReference type="GO" id="GO:0006351">
    <property type="term" value="P:DNA-templated transcription"/>
    <property type="evidence" value="ECO:0007669"/>
    <property type="project" value="InterPro"/>
</dbReference>
<keyword evidence="1" id="KW-0479">Metal-binding</keyword>
<evidence type="ECO:0000256" key="1">
    <source>
        <dbReference type="ARBA" id="ARBA00022723"/>
    </source>
</evidence>
<dbReference type="SMART" id="SM00906">
    <property type="entry name" value="Fungal_trans"/>
    <property type="match status" value="1"/>
</dbReference>
<gene>
    <name evidence="5" type="ORF">PCL_12056</name>
</gene>
<name>A0A2U3DPL5_PURLI</name>
<dbReference type="GO" id="GO:0000981">
    <property type="term" value="F:DNA-binding transcription factor activity, RNA polymerase II-specific"/>
    <property type="evidence" value="ECO:0007669"/>
    <property type="project" value="InterPro"/>
</dbReference>
<keyword evidence="2" id="KW-0539">Nucleus</keyword>
<dbReference type="InterPro" id="IPR001138">
    <property type="entry name" value="Zn2Cys6_DnaBD"/>
</dbReference>
<evidence type="ECO:0000256" key="2">
    <source>
        <dbReference type="ARBA" id="ARBA00023242"/>
    </source>
</evidence>
<feature type="region of interest" description="Disordered" evidence="3">
    <location>
        <begin position="125"/>
        <end position="149"/>
    </location>
</feature>
<dbReference type="Proteomes" id="UP000245956">
    <property type="component" value="Unassembled WGS sequence"/>
</dbReference>
<dbReference type="PANTHER" id="PTHR31687:SF3">
    <property type="entry name" value="PROTEIN URG3"/>
    <property type="match status" value="1"/>
</dbReference>
<dbReference type="PROSITE" id="PS00463">
    <property type="entry name" value="ZN2_CY6_FUNGAL_1"/>
    <property type="match status" value="1"/>
</dbReference>
<comment type="caution">
    <text evidence="5">The sequence shown here is derived from an EMBL/GenBank/DDBJ whole genome shotgun (WGS) entry which is preliminary data.</text>
</comment>
<accession>A0A2U3DPL5</accession>
<dbReference type="GO" id="GO:0008270">
    <property type="term" value="F:zinc ion binding"/>
    <property type="evidence" value="ECO:0007669"/>
    <property type="project" value="InterPro"/>
</dbReference>